<keyword evidence="4" id="KW-1185">Reference proteome</keyword>
<feature type="signal peptide" evidence="2">
    <location>
        <begin position="1"/>
        <end position="22"/>
    </location>
</feature>
<evidence type="ECO:0008006" key="5">
    <source>
        <dbReference type="Google" id="ProtNLM"/>
    </source>
</evidence>
<feature type="compositionally biased region" description="Polar residues" evidence="1">
    <location>
        <begin position="125"/>
        <end position="139"/>
    </location>
</feature>
<dbReference type="Proteomes" id="UP000194127">
    <property type="component" value="Unassembled WGS sequence"/>
</dbReference>
<reference evidence="3 4" key="1">
    <citation type="submission" date="2017-04" db="EMBL/GenBank/DDBJ databases">
        <title>Genome Sequence of the Model Brown-Rot Fungus Postia placenta SB12.</title>
        <authorList>
            <consortium name="DOE Joint Genome Institute"/>
            <person name="Gaskell J."/>
            <person name="Kersten P."/>
            <person name="Larrondo L.F."/>
            <person name="Canessa P."/>
            <person name="Martinez D."/>
            <person name="Hibbett D."/>
            <person name="Schmoll M."/>
            <person name="Kubicek C.P."/>
            <person name="Martinez A.T."/>
            <person name="Yadav J."/>
            <person name="Master E."/>
            <person name="Magnuson J.K."/>
            <person name="James T."/>
            <person name="Yaver D."/>
            <person name="Berka R."/>
            <person name="Labutti K."/>
            <person name="Lipzen A."/>
            <person name="Aerts A."/>
            <person name="Barry K."/>
            <person name="Henrissat B."/>
            <person name="Blanchette R."/>
            <person name="Grigoriev I."/>
            <person name="Cullen D."/>
        </authorList>
    </citation>
    <scope>NUCLEOTIDE SEQUENCE [LARGE SCALE GENOMIC DNA]</scope>
    <source>
        <strain evidence="3 4">MAD-698-R-SB12</strain>
    </source>
</reference>
<proteinExistence type="predicted"/>
<name>A0A1X6N3G8_9APHY</name>
<evidence type="ECO:0000256" key="2">
    <source>
        <dbReference type="SAM" id="SignalP"/>
    </source>
</evidence>
<organism evidence="3 4">
    <name type="scientific">Postia placenta MAD-698-R-SB12</name>
    <dbReference type="NCBI Taxonomy" id="670580"/>
    <lineage>
        <taxon>Eukaryota</taxon>
        <taxon>Fungi</taxon>
        <taxon>Dikarya</taxon>
        <taxon>Basidiomycota</taxon>
        <taxon>Agaricomycotina</taxon>
        <taxon>Agaricomycetes</taxon>
        <taxon>Polyporales</taxon>
        <taxon>Adustoporiaceae</taxon>
        <taxon>Rhodonia</taxon>
    </lineage>
</organism>
<evidence type="ECO:0000313" key="4">
    <source>
        <dbReference type="Proteomes" id="UP000194127"/>
    </source>
</evidence>
<gene>
    <name evidence="3" type="ORF">POSPLADRAFT_1140546</name>
</gene>
<sequence>MTRATLCFCFCVCFCFPSGALCGPFRHVKLSDQRPGLITAAANAPTAAFGLISPASSLVTSPTANPPYSLLLRVFFLALLICYGRRQRLHQVGHFLPAFRLPRTRLYVRRPSQQSSGRGGVGNIRRTSIDPNSPKTPNFNPEDDVTMNRGREPAQAGDKDRVSVFALQCSFFPFDFVPPSRPSSFELIARDRVFADIPFFVILFRVQIPDRLPARGLACEPSRSSLVLTTTHRHGRGAPDVCTAS</sequence>
<evidence type="ECO:0000313" key="3">
    <source>
        <dbReference type="EMBL" id="OSX63171.1"/>
    </source>
</evidence>
<accession>A0A1X6N3G8</accession>
<evidence type="ECO:0000256" key="1">
    <source>
        <dbReference type="SAM" id="MobiDB-lite"/>
    </source>
</evidence>
<dbReference type="GeneID" id="36330137"/>
<dbReference type="EMBL" id="KZ110595">
    <property type="protein sequence ID" value="OSX63171.1"/>
    <property type="molecule type" value="Genomic_DNA"/>
</dbReference>
<keyword evidence="2" id="KW-0732">Signal</keyword>
<dbReference type="OrthoDB" id="2806829at2759"/>
<dbReference type="RefSeq" id="XP_024339965.1">
    <property type="nucleotide sequence ID" value="XM_024485188.1"/>
</dbReference>
<feature type="region of interest" description="Disordered" evidence="1">
    <location>
        <begin position="111"/>
        <end position="155"/>
    </location>
</feature>
<dbReference type="AlphaFoldDB" id="A0A1X6N3G8"/>
<protein>
    <recommendedName>
        <fullName evidence="5">Secreted protein</fullName>
    </recommendedName>
</protein>
<feature type="chain" id="PRO_5010876540" description="Secreted protein" evidence="2">
    <location>
        <begin position="23"/>
        <end position="245"/>
    </location>
</feature>